<protein>
    <submittedName>
        <fullName evidence="2">N-acetyltransferase</fullName>
    </submittedName>
</protein>
<dbReference type="InterPro" id="IPR054597">
    <property type="entry name" value="FeeM_cat"/>
</dbReference>
<dbReference type="SUPFAM" id="SSF55729">
    <property type="entry name" value="Acyl-CoA N-acyltransferases (Nat)"/>
    <property type="match status" value="1"/>
</dbReference>
<evidence type="ECO:0000259" key="1">
    <source>
        <dbReference type="Pfam" id="PF21926"/>
    </source>
</evidence>
<proteinExistence type="predicted"/>
<dbReference type="Proteomes" id="UP000646911">
    <property type="component" value="Unassembled WGS sequence"/>
</dbReference>
<dbReference type="Pfam" id="PF21926">
    <property type="entry name" value="FeeM"/>
    <property type="match status" value="1"/>
</dbReference>
<name>A0ABR6Z6R7_9BURK</name>
<dbReference type="InterPro" id="IPR016181">
    <property type="entry name" value="Acyl_CoA_acyltransferase"/>
</dbReference>
<reference evidence="2 3" key="1">
    <citation type="submission" date="2020-08" db="EMBL/GenBank/DDBJ databases">
        <title>Novel species isolated from subtropical streams in China.</title>
        <authorList>
            <person name="Lu H."/>
        </authorList>
    </citation>
    <scope>NUCLEOTIDE SEQUENCE [LARGE SCALE GENOMIC DNA]</scope>
    <source>
        <strain evidence="2 3">NL8W</strain>
    </source>
</reference>
<dbReference type="Gene3D" id="3.40.630.30">
    <property type="match status" value="1"/>
</dbReference>
<sequence length="257" mass="29411">MHSLAQTNTIIGMPLDVPRKNNDAAFTQQTPVYPWPDKQNSSFKVKLVNSSNDLESISMLVNQRYSSRGYSNPAKPANHELRKTMNVLSLQATIENRTVGTLSVQFDSEEGLPLDSLYKFELDSLRRKGAKLCQFTKLAVEKEVKSKSVLASLFHIAEIWAFQVRHYNYICIEVNPRHVAFYQRMLSFTILSEVRENQQIQAPSVLLGIDLNYLDTLVKQFGGKPELADKERSFYPYFFSPEEEFSLAGRLRSMSEN</sequence>
<dbReference type="RefSeq" id="WP_186952583.1">
    <property type="nucleotide sequence ID" value="NZ_JACOFX010000002.1"/>
</dbReference>
<accession>A0ABR6Z6R7</accession>
<feature type="domain" description="N-acyl amino acid synthase FeeM catalytic core" evidence="1">
    <location>
        <begin position="57"/>
        <end position="210"/>
    </location>
</feature>
<keyword evidence="3" id="KW-1185">Reference proteome</keyword>
<gene>
    <name evidence="2" type="ORF">H8L47_06805</name>
</gene>
<evidence type="ECO:0000313" key="3">
    <source>
        <dbReference type="Proteomes" id="UP000646911"/>
    </source>
</evidence>
<comment type="caution">
    <text evidence="2">The sequence shown here is derived from an EMBL/GenBank/DDBJ whole genome shotgun (WGS) entry which is preliminary data.</text>
</comment>
<dbReference type="EMBL" id="JACOFX010000002">
    <property type="protein sequence ID" value="MBC3907269.1"/>
    <property type="molecule type" value="Genomic_DNA"/>
</dbReference>
<organism evidence="2 3">
    <name type="scientific">Undibacterium umbellatum</name>
    <dbReference type="NCBI Taxonomy" id="2762300"/>
    <lineage>
        <taxon>Bacteria</taxon>
        <taxon>Pseudomonadati</taxon>
        <taxon>Pseudomonadota</taxon>
        <taxon>Betaproteobacteria</taxon>
        <taxon>Burkholderiales</taxon>
        <taxon>Oxalobacteraceae</taxon>
        <taxon>Undibacterium</taxon>
    </lineage>
</organism>
<evidence type="ECO:0000313" key="2">
    <source>
        <dbReference type="EMBL" id="MBC3907269.1"/>
    </source>
</evidence>